<dbReference type="SUPFAM" id="SSF81296">
    <property type="entry name" value="E set domains"/>
    <property type="match status" value="1"/>
</dbReference>
<dbReference type="InterPro" id="IPR014756">
    <property type="entry name" value="Ig_E-set"/>
</dbReference>
<dbReference type="SUPFAM" id="SSF160219">
    <property type="entry name" value="AMPKBI-like"/>
    <property type="match status" value="1"/>
</dbReference>
<proteinExistence type="evidence at transcript level"/>
<dbReference type="EMBL" id="EF677663">
    <property type="protein sequence ID" value="ABR17472.1"/>
    <property type="molecule type" value="mRNA"/>
</dbReference>
<dbReference type="AlphaFoldDB" id="B8LP92"/>
<sequence length="292" mass="31934">MGNANVREGGGKLAEEEAGRSYPDTHSAARHGQPGEAGRLSHGGSSESMGHSPPDSPGRSRSPVMFASQVPVAPLSNSTEGAPVPNNPWTYNSSASEDLFYERGIPTMITWSYGGNDVAVEGSWDNWTLRKPLHRAGKDFTIMMVLPSGVYQYKFIVDGEWRYVPDLPWITDETGNVKNILDVQDYVPENLESVAEFEPPQSPDSSYNGPFPAPEDFAKDPPAVPPHLHLTLLNVPPAEVPGVAPRPQHVVLNHLYVGKEKSSQSVLALGLTHRFRSKYVTVVLYKPLKVKV</sequence>
<dbReference type="OMA" id="AMYDEMG"/>
<dbReference type="GO" id="GO:0009507">
    <property type="term" value="C:chloroplast"/>
    <property type="evidence" value="ECO:0007669"/>
    <property type="project" value="UniProtKB-ARBA"/>
</dbReference>
<dbReference type="Pfam" id="PF04739">
    <property type="entry name" value="AMPKBI"/>
    <property type="match status" value="1"/>
</dbReference>
<organism evidence="4">
    <name type="scientific">Picea sitchensis</name>
    <name type="common">Sitka spruce</name>
    <name type="synonym">Pinus sitchensis</name>
    <dbReference type="NCBI Taxonomy" id="3332"/>
    <lineage>
        <taxon>Eukaryota</taxon>
        <taxon>Viridiplantae</taxon>
        <taxon>Streptophyta</taxon>
        <taxon>Embryophyta</taxon>
        <taxon>Tracheophyta</taxon>
        <taxon>Spermatophyta</taxon>
        <taxon>Pinopsida</taxon>
        <taxon>Pinidae</taxon>
        <taxon>Conifers I</taxon>
        <taxon>Pinales</taxon>
        <taxon>Pinaceae</taxon>
        <taxon>Picea</taxon>
    </lineage>
</organism>
<dbReference type="InterPro" id="IPR043554">
    <property type="entry name" value="KINB"/>
</dbReference>
<dbReference type="InterPro" id="IPR013783">
    <property type="entry name" value="Ig-like_fold"/>
</dbReference>
<dbReference type="Gene3D" id="6.20.250.60">
    <property type="match status" value="1"/>
</dbReference>
<dbReference type="Pfam" id="PF16561">
    <property type="entry name" value="AMPK1_CBM"/>
    <property type="match status" value="1"/>
</dbReference>
<feature type="domain" description="Association with the SNF1 complex (ASC)" evidence="3">
    <location>
        <begin position="200"/>
        <end position="288"/>
    </location>
</feature>
<dbReference type="CDD" id="cd02859">
    <property type="entry name" value="E_set_AMPKbeta_like_N"/>
    <property type="match status" value="1"/>
</dbReference>
<feature type="region of interest" description="Disordered" evidence="2">
    <location>
        <begin position="1"/>
        <end position="63"/>
    </location>
</feature>
<protein>
    <recommendedName>
        <fullName evidence="3">Association with the SNF1 complex (ASC) domain-containing protein</fullName>
    </recommendedName>
</protein>
<feature type="compositionally biased region" description="Low complexity" evidence="2">
    <location>
        <begin position="42"/>
        <end position="63"/>
    </location>
</feature>
<evidence type="ECO:0000256" key="1">
    <source>
        <dbReference type="ARBA" id="ARBA00010926"/>
    </source>
</evidence>
<name>B8LP92_PICSI</name>
<dbReference type="SMART" id="SM01010">
    <property type="entry name" value="AMPKBI"/>
    <property type="match status" value="1"/>
</dbReference>
<evidence type="ECO:0000256" key="2">
    <source>
        <dbReference type="SAM" id="MobiDB-lite"/>
    </source>
</evidence>
<dbReference type="Gene3D" id="2.60.40.10">
    <property type="entry name" value="Immunoglobulins"/>
    <property type="match status" value="1"/>
</dbReference>
<dbReference type="CAZy" id="CBM48">
    <property type="family name" value="Carbohydrate-Binding Module Family 48"/>
</dbReference>
<dbReference type="PANTHER" id="PTHR46316:SF2">
    <property type="entry name" value="SNF1-RELATED PROTEIN KINASE REGULATORY SUBUNIT BETA-2"/>
    <property type="match status" value="1"/>
</dbReference>
<dbReference type="InterPro" id="IPR006828">
    <property type="entry name" value="ASC_dom"/>
</dbReference>
<accession>B8LP92</accession>
<evidence type="ECO:0000259" key="3">
    <source>
        <dbReference type="SMART" id="SM01010"/>
    </source>
</evidence>
<evidence type="ECO:0000313" key="4">
    <source>
        <dbReference type="EMBL" id="ABR17472.1"/>
    </source>
</evidence>
<feature type="compositionally biased region" description="Basic and acidic residues" evidence="2">
    <location>
        <begin position="9"/>
        <end position="19"/>
    </location>
</feature>
<dbReference type="InterPro" id="IPR032640">
    <property type="entry name" value="AMPK1_CBM"/>
</dbReference>
<dbReference type="PANTHER" id="PTHR46316">
    <property type="entry name" value="SNF1-RELATED PROTEIN KINASE REGULATORY SUBUNIT BETA-1"/>
    <property type="match status" value="1"/>
</dbReference>
<reference evidence="4" key="1">
    <citation type="submission" date="2007-06" db="EMBL/GenBank/DDBJ databases">
        <title>Full length cDNA sequences from Sitka Spruce (Picea sitchensis).</title>
        <authorList>
            <person name="Ralph S.G."/>
            <person name="Chun H.E."/>
            <person name="Liao N."/>
            <person name="Ali J."/>
            <person name="Reid K."/>
            <person name="Kolosova N."/>
            <person name="Cooper N."/>
            <person name="Cullis C."/>
            <person name="Jancsik S."/>
            <person name="Moore R."/>
            <person name="Mayo M."/>
            <person name="Wagner S."/>
            <person name="Holt R.A."/>
            <person name="Jones S.J.M."/>
            <person name="Marra M.A."/>
            <person name="Ritland C.E."/>
            <person name="Ritland K."/>
            <person name="Bohlmann J."/>
        </authorList>
    </citation>
    <scope>NUCLEOTIDE SEQUENCE</scope>
    <source>
        <tissue evidence="4">Green portion of the leader tissue</tissue>
    </source>
</reference>
<dbReference type="InterPro" id="IPR037256">
    <property type="entry name" value="ASC_dom_sf"/>
</dbReference>
<comment type="similarity">
    <text evidence="1">Belongs to the 5'-AMP-activated protein kinase beta subunit family.</text>
</comment>
<feature type="region of interest" description="Disordered" evidence="2">
    <location>
        <begin position="196"/>
        <end position="218"/>
    </location>
</feature>